<proteinExistence type="predicted"/>
<reference evidence="2 3" key="1">
    <citation type="submission" date="2015-11" db="EMBL/GenBank/DDBJ databases">
        <title>A Two-component Flavoprotein Monooxygenase System MeaXY Responsible for para-Hydroxylation of 2-Methyl-6-ethylaniline and 2,6-Diethylaniline in Sphingobium baderi DE-13.</title>
        <authorList>
            <person name="Cheng M."/>
            <person name="Meng Q."/>
            <person name="Yang Y."/>
            <person name="Chu C."/>
            <person name="Yan X."/>
            <person name="He J."/>
            <person name="Li S."/>
        </authorList>
    </citation>
    <scope>NUCLEOTIDE SEQUENCE [LARGE SCALE GENOMIC DNA]</scope>
    <source>
        <strain evidence="2 3">DE-13</strain>
    </source>
</reference>
<organism evidence="2 3">
    <name type="scientific">Sphingobium baderi</name>
    <dbReference type="NCBI Taxonomy" id="1332080"/>
    <lineage>
        <taxon>Bacteria</taxon>
        <taxon>Pseudomonadati</taxon>
        <taxon>Pseudomonadota</taxon>
        <taxon>Alphaproteobacteria</taxon>
        <taxon>Sphingomonadales</taxon>
        <taxon>Sphingomonadaceae</taxon>
        <taxon>Sphingobium</taxon>
    </lineage>
</organism>
<feature type="region of interest" description="Disordered" evidence="1">
    <location>
        <begin position="177"/>
        <end position="218"/>
    </location>
</feature>
<dbReference type="AlphaFoldDB" id="A0A0S3EYD8"/>
<dbReference type="STRING" id="1332080.ATN00_09285"/>
<evidence type="ECO:0000313" key="3">
    <source>
        <dbReference type="Proteomes" id="UP000056968"/>
    </source>
</evidence>
<protein>
    <submittedName>
        <fullName evidence="2">Pilus assembly protein CpaD</fullName>
    </submittedName>
</protein>
<sequence length="218" mass="22681">MTSLSPKTIVRLGFIALMALPVTVDARESNRSVDSVHQPVVSHAAYTFDVQGGMDGGLTASEARRLDDWFASIGLGYGDRVSLAGDPAYTNPALREGIANAVGRHGLLIDEDGSAVAGDAPEGSVRLIVRRAMASVPGCPDWRSRTEVDMNLGTSSNFGCGVNSNIATMVANPDDLVRGQGGDSSLRTATSNRAISTYRDKAPTGSGDLKQLSATGGN</sequence>
<dbReference type="OrthoDB" id="9802674at2"/>
<dbReference type="KEGG" id="sbd:ATN00_09285"/>
<dbReference type="RefSeq" id="WP_062064153.1">
    <property type="nucleotide sequence ID" value="NZ_CP013264.1"/>
</dbReference>
<evidence type="ECO:0000256" key="1">
    <source>
        <dbReference type="SAM" id="MobiDB-lite"/>
    </source>
</evidence>
<dbReference type="Proteomes" id="UP000056968">
    <property type="component" value="Chromosome"/>
</dbReference>
<keyword evidence="3" id="KW-1185">Reference proteome</keyword>
<dbReference type="InterPro" id="IPR019027">
    <property type="entry name" value="Pilus_biogenesis_CpaD-related"/>
</dbReference>
<feature type="compositionally biased region" description="Polar residues" evidence="1">
    <location>
        <begin position="183"/>
        <end position="195"/>
    </location>
</feature>
<evidence type="ECO:0000313" key="2">
    <source>
        <dbReference type="EMBL" id="ALR20468.1"/>
    </source>
</evidence>
<dbReference type="EMBL" id="CP013264">
    <property type="protein sequence ID" value="ALR20468.1"/>
    <property type="molecule type" value="Genomic_DNA"/>
</dbReference>
<name>A0A0S3EYD8_9SPHN</name>
<gene>
    <name evidence="2" type="ORF">ATN00_09285</name>
</gene>
<accession>A0A0S3EYD8</accession>
<dbReference type="Pfam" id="PF09476">
    <property type="entry name" value="Pilus_CpaD"/>
    <property type="match status" value="1"/>
</dbReference>